<dbReference type="Proteomes" id="UP000821845">
    <property type="component" value="Chromosome 2"/>
</dbReference>
<dbReference type="EMBL" id="CM023482">
    <property type="protein sequence ID" value="KAH6940073.1"/>
    <property type="molecule type" value="Genomic_DNA"/>
</dbReference>
<name>A0ACB7SZF9_HYAAI</name>
<proteinExistence type="predicted"/>
<evidence type="ECO:0000313" key="1">
    <source>
        <dbReference type="EMBL" id="KAH6940073.1"/>
    </source>
</evidence>
<protein>
    <submittedName>
        <fullName evidence="1">Uncharacterized protein</fullName>
    </submittedName>
</protein>
<gene>
    <name evidence="1" type="ORF">HPB50_024638</name>
</gene>
<reference evidence="1" key="1">
    <citation type="submission" date="2020-05" db="EMBL/GenBank/DDBJ databases">
        <title>Large-scale comparative analyses of tick genomes elucidate their genetic diversity and vector capacities.</title>
        <authorList>
            <person name="Jia N."/>
            <person name="Wang J."/>
            <person name="Shi W."/>
            <person name="Du L."/>
            <person name="Sun Y."/>
            <person name="Zhan W."/>
            <person name="Jiang J."/>
            <person name="Wang Q."/>
            <person name="Zhang B."/>
            <person name="Ji P."/>
            <person name="Sakyi L.B."/>
            <person name="Cui X."/>
            <person name="Yuan T."/>
            <person name="Jiang B."/>
            <person name="Yang W."/>
            <person name="Lam T.T.-Y."/>
            <person name="Chang Q."/>
            <person name="Ding S."/>
            <person name="Wang X."/>
            <person name="Zhu J."/>
            <person name="Ruan X."/>
            <person name="Zhao L."/>
            <person name="Wei J."/>
            <person name="Que T."/>
            <person name="Du C."/>
            <person name="Cheng J."/>
            <person name="Dai P."/>
            <person name="Han X."/>
            <person name="Huang E."/>
            <person name="Gao Y."/>
            <person name="Liu J."/>
            <person name="Shao H."/>
            <person name="Ye R."/>
            <person name="Li L."/>
            <person name="Wei W."/>
            <person name="Wang X."/>
            <person name="Wang C."/>
            <person name="Yang T."/>
            <person name="Huo Q."/>
            <person name="Li W."/>
            <person name="Guo W."/>
            <person name="Chen H."/>
            <person name="Zhou L."/>
            <person name="Ni X."/>
            <person name="Tian J."/>
            <person name="Zhou Y."/>
            <person name="Sheng Y."/>
            <person name="Liu T."/>
            <person name="Pan Y."/>
            <person name="Xia L."/>
            <person name="Li J."/>
            <person name="Zhao F."/>
            <person name="Cao W."/>
        </authorList>
    </citation>
    <scope>NUCLEOTIDE SEQUENCE</scope>
    <source>
        <strain evidence="1">Hyas-2018</strain>
    </source>
</reference>
<keyword evidence="2" id="KW-1185">Reference proteome</keyword>
<sequence length="466" mass="52085">MTGCARCELRHSASMQLGMDPEESDVAVPSVVQWPKIPSPPELPLRERLPVFVTHYERPSKLFLRCDLSGQRNECIEDGEYHIEEDRRHVYEVAIGMHCMVLPERSSRRALRALVTDVRRDASGFQLGADVMYVDEGRTDVVGIDNVFPINNFEARDPYRSVACCMRGIRPTWESSCYDLDLLHDNSVPCYYDAIFYGLSDGGIYEVDLFLNFPETPTEPQRQNVAELLVDNGCAEFLDHFSSTSPDVVETMSDASDHSEPKSEVSTEQSLSDTESIHSESTVTAEREMCPDNEACTELEVSAENGITNTTTKINHQIADRSPSTLSACSDSLSEDALFPEFSAPLLPKDTTINITVTFIVSPHHWYGLPASALEKLSEVSSIIESCEKILCGKQQIKKGAYLVYRDLPHENGTRVRVEELLSAGRCRVFLVDYGSRKVVKSSCLFKLDRRLGTIAPLALSSFKTM</sequence>
<organism evidence="1 2">
    <name type="scientific">Hyalomma asiaticum</name>
    <name type="common">Tick</name>
    <dbReference type="NCBI Taxonomy" id="266040"/>
    <lineage>
        <taxon>Eukaryota</taxon>
        <taxon>Metazoa</taxon>
        <taxon>Ecdysozoa</taxon>
        <taxon>Arthropoda</taxon>
        <taxon>Chelicerata</taxon>
        <taxon>Arachnida</taxon>
        <taxon>Acari</taxon>
        <taxon>Parasitiformes</taxon>
        <taxon>Ixodida</taxon>
        <taxon>Ixodoidea</taxon>
        <taxon>Ixodidae</taxon>
        <taxon>Hyalomminae</taxon>
        <taxon>Hyalomma</taxon>
    </lineage>
</organism>
<accession>A0ACB7SZF9</accession>
<comment type="caution">
    <text evidence="1">The sequence shown here is derived from an EMBL/GenBank/DDBJ whole genome shotgun (WGS) entry which is preliminary data.</text>
</comment>
<evidence type="ECO:0000313" key="2">
    <source>
        <dbReference type="Proteomes" id="UP000821845"/>
    </source>
</evidence>